<organism evidence="1 2">
    <name type="scientific">Scutellospora calospora</name>
    <dbReference type="NCBI Taxonomy" id="85575"/>
    <lineage>
        <taxon>Eukaryota</taxon>
        <taxon>Fungi</taxon>
        <taxon>Fungi incertae sedis</taxon>
        <taxon>Mucoromycota</taxon>
        <taxon>Glomeromycotina</taxon>
        <taxon>Glomeromycetes</taxon>
        <taxon>Diversisporales</taxon>
        <taxon>Gigasporaceae</taxon>
        <taxon>Scutellospora</taxon>
    </lineage>
</organism>
<reference evidence="1" key="1">
    <citation type="submission" date="2021-06" db="EMBL/GenBank/DDBJ databases">
        <authorList>
            <person name="Kallberg Y."/>
            <person name="Tangrot J."/>
            <person name="Rosling A."/>
        </authorList>
    </citation>
    <scope>NUCLEOTIDE SEQUENCE</scope>
    <source>
        <strain evidence="1">AU212A</strain>
    </source>
</reference>
<sequence length="72" mass="7971">DAVLKDDENEKALGERIDNKDVKKRKIKKTDTNSGVDGGKKASGSNVTSRKYNLRSSNLIDNKCEDESKSDI</sequence>
<dbReference type="EMBL" id="CAJVPM010038757">
    <property type="protein sequence ID" value="CAG8698964.1"/>
    <property type="molecule type" value="Genomic_DNA"/>
</dbReference>
<dbReference type="Proteomes" id="UP000789860">
    <property type="component" value="Unassembled WGS sequence"/>
</dbReference>
<accession>A0ACA9PA00</accession>
<gene>
    <name evidence="1" type="ORF">SCALOS_LOCUS10424</name>
</gene>
<protein>
    <submittedName>
        <fullName evidence="1">4854_t:CDS:1</fullName>
    </submittedName>
</protein>
<feature type="non-terminal residue" evidence="1">
    <location>
        <position position="1"/>
    </location>
</feature>
<evidence type="ECO:0000313" key="2">
    <source>
        <dbReference type="Proteomes" id="UP000789860"/>
    </source>
</evidence>
<evidence type="ECO:0000313" key="1">
    <source>
        <dbReference type="EMBL" id="CAG8698964.1"/>
    </source>
</evidence>
<comment type="caution">
    <text evidence="1">The sequence shown here is derived from an EMBL/GenBank/DDBJ whole genome shotgun (WGS) entry which is preliminary data.</text>
</comment>
<name>A0ACA9PA00_9GLOM</name>
<keyword evidence="2" id="KW-1185">Reference proteome</keyword>
<proteinExistence type="predicted"/>
<feature type="non-terminal residue" evidence="1">
    <location>
        <position position="72"/>
    </location>
</feature>